<reference evidence="5 6" key="1">
    <citation type="journal article" date="2014" name="Am. J. Bot.">
        <title>Genome assembly and annotation for red clover (Trifolium pratense; Fabaceae).</title>
        <authorList>
            <person name="Istvanek J."/>
            <person name="Jaros M."/>
            <person name="Krenek A."/>
            <person name="Repkova J."/>
        </authorList>
    </citation>
    <scope>NUCLEOTIDE SEQUENCE [LARGE SCALE GENOMIC DNA]</scope>
    <source>
        <strain evidence="6">cv. Tatra</strain>
        <tissue evidence="5">Young leaves</tissue>
    </source>
</reference>
<dbReference type="GO" id="GO:0140662">
    <property type="term" value="F:ATP-dependent protein folding chaperone"/>
    <property type="evidence" value="ECO:0007669"/>
    <property type="project" value="InterPro"/>
</dbReference>
<dbReference type="AlphaFoldDB" id="A0A2K3M7H7"/>
<sequence>MQEFFKGKELCKSINPDEAVAYGAAVQAALLCEDVKNVPKLVLQDVTPLSLGTSIQGDIMSVVIPRNTCIPVKMVRGYVTTIDNQFSTLIEIYEGERTRASDNNLLGSFILTGIPPAPRGSHSSNVCFAIDENGILTVSAKNNSSGNSNEITITNYKERLSAEEINKLIQAAKNYHVEDKKFLRKAEAVNALDDYIYKMRSALKKNINLRLSSEEIKKIEDAIKVATGLVDENENHHYNDIDVLENHLKELKNMFGHIIAKTG</sequence>
<evidence type="ECO:0000313" key="4">
    <source>
        <dbReference type="EMBL" id="PNX78128.1"/>
    </source>
</evidence>
<name>A0A2K3M7H7_TRIPR</name>
<protein>
    <submittedName>
        <fullName evidence="5">Heat shock protein 70 kDa</fullName>
    </submittedName>
</protein>
<dbReference type="PANTHER" id="PTHR19375">
    <property type="entry name" value="HEAT SHOCK PROTEIN 70KDA"/>
    <property type="match status" value="1"/>
</dbReference>
<dbReference type="ExpressionAtlas" id="A0A2K3M7H7">
    <property type="expression patterns" value="baseline"/>
</dbReference>
<dbReference type="FunFam" id="2.60.34.10:FF:000012">
    <property type="entry name" value="Heat shock 70 kDa protein"/>
    <property type="match status" value="1"/>
</dbReference>
<dbReference type="STRING" id="57577.A0A2K3M7H7"/>
<keyword evidence="2" id="KW-0547">Nucleotide-binding</keyword>
<dbReference type="EMBL" id="ASHM01052030">
    <property type="protein sequence ID" value="PNX86747.1"/>
    <property type="molecule type" value="Genomic_DNA"/>
</dbReference>
<gene>
    <name evidence="4" type="ORF">L195_g034104</name>
    <name evidence="5" type="ORF">L195_g042828</name>
</gene>
<keyword evidence="5" id="KW-0346">Stress response</keyword>
<evidence type="ECO:0000313" key="6">
    <source>
        <dbReference type="Proteomes" id="UP000236291"/>
    </source>
</evidence>
<dbReference type="SUPFAM" id="SSF100920">
    <property type="entry name" value="Heat shock protein 70kD (HSP70), peptide-binding domain"/>
    <property type="match status" value="1"/>
</dbReference>
<dbReference type="SUPFAM" id="SSF100934">
    <property type="entry name" value="Heat shock protein 70kD (HSP70), C-terminal subdomain"/>
    <property type="match status" value="1"/>
</dbReference>
<dbReference type="Proteomes" id="UP000236291">
    <property type="component" value="Unassembled WGS sequence"/>
</dbReference>
<dbReference type="Gene3D" id="3.30.420.40">
    <property type="match status" value="2"/>
</dbReference>
<keyword evidence="3" id="KW-0067">ATP-binding</keyword>
<organism evidence="5 6">
    <name type="scientific">Trifolium pratense</name>
    <name type="common">Red clover</name>
    <dbReference type="NCBI Taxonomy" id="57577"/>
    <lineage>
        <taxon>Eukaryota</taxon>
        <taxon>Viridiplantae</taxon>
        <taxon>Streptophyta</taxon>
        <taxon>Embryophyta</taxon>
        <taxon>Tracheophyta</taxon>
        <taxon>Spermatophyta</taxon>
        <taxon>Magnoliopsida</taxon>
        <taxon>eudicotyledons</taxon>
        <taxon>Gunneridae</taxon>
        <taxon>Pentapetalae</taxon>
        <taxon>rosids</taxon>
        <taxon>fabids</taxon>
        <taxon>Fabales</taxon>
        <taxon>Fabaceae</taxon>
        <taxon>Papilionoideae</taxon>
        <taxon>50 kb inversion clade</taxon>
        <taxon>NPAAA clade</taxon>
        <taxon>Hologalegina</taxon>
        <taxon>IRL clade</taxon>
        <taxon>Trifolieae</taxon>
        <taxon>Trifolium</taxon>
    </lineage>
</organism>
<dbReference type="GO" id="GO:0005524">
    <property type="term" value="F:ATP binding"/>
    <property type="evidence" value="ECO:0007669"/>
    <property type="project" value="UniProtKB-KW"/>
</dbReference>
<dbReference type="Gene3D" id="1.20.1270.10">
    <property type="match status" value="1"/>
</dbReference>
<evidence type="ECO:0000313" key="5">
    <source>
        <dbReference type="EMBL" id="PNX86747.1"/>
    </source>
</evidence>
<dbReference type="EMBL" id="ASHM01033534">
    <property type="protein sequence ID" value="PNX78128.1"/>
    <property type="molecule type" value="Genomic_DNA"/>
</dbReference>
<evidence type="ECO:0000256" key="3">
    <source>
        <dbReference type="ARBA" id="ARBA00022840"/>
    </source>
</evidence>
<dbReference type="InterPro" id="IPR029048">
    <property type="entry name" value="HSP70_C_sf"/>
</dbReference>
<comment type="similarity">
    <text evidence="1">Belongs to the heat shock protein 70 family.</text>
</comment>
<proteinExistence type="inferred from homology"/>
<evidence type="ECO:0000256" key="2">
    <source>
        <dbReference type="ARBA" id="ARBA00022741"/>
    </source>
</evidence>
<evidence type="ECO:0000256" key="1">
    <source>
        <dbReference type="ARBA" id="ARBA00007381"/>
    </source>
</evidence>
<dbReference type="Gene3D" id="2.60.34.10">
    <property type="entry name" value="Substrate Binding Domain Of DNAk, Chain A, domain 1"/>
    <property type="match status" value="1"/>
</dbReference>
<comment type="caution">
    <text evidence="5">The sequence shown here is derived from an EMBL/GenBank/DDBJ whole genome shotgun (WGS) entry which is preliminary data.</text>
</comment>
<dbReference type="InterPro" id="IPR013126">
    <property type="entry name" value="Hsp_70_fam"/>
</dbReference>
<dbReference type="InterPro" id="IPR029047">
    <property type="entry name" value="HSP70_peptide-bd_sf"/>
</dbReference>
<reference evidence="5 6" key="2">
    <citation type="journal article" date="2017" name="Front. Plant Sci.">
        <title>Gene Classification and Mining of Molecular Markers Useful in Red Clover (Trifolium pratense) Breeding.</title>
        <authorList>
            <person name="Istvanek J."/>
            <person name="Dluhosova J."/>
            <person name="Dluhos P."/>
            <person name="Patkova L."/>
            <person name="Nedelnik J."/>
            <person name="Repkova J."/>
        </authorList>
    </citation>
    <scope>NUCLEOTIDE SEQUENCE [LARGE SCALE GENOMIC DNA]</scope>
    <source>
        <strain evidence="6">cv. Tatra</strain>
        <tissue evidence="5">Young leaves</tissue>
    </source>
</reference>
<dbReference type="PRINTS" id="PR00301">
    <property type="entry name" value="HEATSHOCK70"/>
</dbReference>
<accession>A0A2K3M7H7</accession>
<dbReference type="Pfam" id="PF00012">
    <property type="entry name" value="HSP70"/>
    <property type="match status" value="1"/>
</dbReference>